<gene>
    <name evidence="1" type="ORF">ALTATR162_LOCUS12043</name>
</gene>
<evidence type="ECO:0000313" key="2">
    <source>
        <dbReference type="Proteomes" id="UP000676310"/>
    </source>
</evidence>
<comment type="caution">
    <text evidence="1">The sequence shown here is derived from an EMBL/GenBank/DDBJ whole genome shotgun (WGS) entry which is preliminary data.</text>
</comment>
<proteinExistence type="predicted"/>
<sequence length="224" mass="25558">MLHNARPDGTWYFSGPEGQGNSARGFPITHASYPPYVRTQLDEQIDDVFLSQHYNSSSTAYQTGSSQFRVTPHTNLTRLLERFARAAIHMLALKEAVIWSPLNWRITDDRDAGIDYWTKNGEEDDYIDERAARSGNLAWGIAYAGPGRRANTSLCRRLEWLVGPWRPDGELHGLFQEIGRMKHGEELEKFWTTDVTDDDGIGYRDWLEDSMMFGVDMGCVPVTH</sequence>
<dbReference type="OrthoDB" id="5985073at2759"/>
<dbReference type="GeneID" id="67012383"/>
<dbReference type="RefSeq" id="XP_043175623.1">
    <property type="nucleotide sequence ID" value="XM_043319688.1"/>
</dbReference>
<name>A0A8J2IC83_9PLEO</name>
<evidence type="ECO:0000313" key="1">
    <source>
        <dbReference type="EMBL" id="CAG5188842.1"/>
    </source>
</evidence>
<protein>
    <submittedName>
        <fullName evidence="1">Uncharacterized protein</fullName>
    </submittedName>
</protein>
<organism evidence="1 2">
    <name type="scientific">Alternaria atra</name>
    <dbReference type="NCBI Taxonomy" id="119953"/>
    <lineage>
        <taxon>Eukaryota</taxon>
        <taxon>Fungi</taxon>
        <taxon>Dikarya</taxon>
        <taxon>Ascomycota</taxon>
        <taxon>Pezizomycotina</taxon>
        <taxon>Dothideomycetes</taxon>
        <taxon>Pleosporomycetidae</taxon>
        <taxon>Pleosporales</taxon>
        <taxon>Pleosporineae</taxon>
        <taxon>Pleosporaceae</taxon>
        <taxon>Alternaria</taxon>
        <taxon>Alternaria sect. Ulocladioides</taxon>
    </lineage>
</organism>
<dbReference type="Proteomes" id="UP000676310">
    <property type="component" value="Unassembled WGS sequence"/>
</dbReference>
<dbReference type="EMBL" id="CAJRGZ010000032">
    <property type="protein sequence ID" value="CAG5188842.1"/>
    <property type="molecule type" value="Genomic_DNA"/>
</dbReference>
<accession>A0A8J2IC83</accession>
<keyword evidence="2" id="KW-1185">Reference proteome</keyword>
<reference evidence="1" key="1">
    <citation type="submission" date="2021-05" db="EMBL/GenBank/DDBJ databases">
        <authorList>
            <person name="Stam R."/>
        </authorList>
    </citation>
    <scope>NUCLEOTIDE SEQUENCE</scope>
    <source>
        <strain evidence="1">CS162</strain>
    </source>
</reference>
<dbReference type="AlphaFoldDB" id="A0A8J2IC83"/>